<evidence type="ECO:0000313" key="2">
    <source>
        <dbReference type="Proteomes" id="UP001057402"/>
    </source>
</evidence>
<proteinExistence type="predicted"/>
<sequence>MGMVVVISLPFIIFCVLLGFGCYFLGRARGRREMVTNPQVYGVPTPPPDLAGKPDHPPRSVVAVWYRVVCTLCILSATFRHGKNGVECSEAPASGSLHIYCKKLSVIMIRFLLLKRMKI</sequence>
<gene>
    <name evidence="1" type="ORF">MLD38_037293</name>
</gene>
<comment type="caution">
    <text evidence="1">The sequence shown here is derived from an EMBL/GenBank/DDBJ whole genome shotgun (WGS) entry which is preliminary data.</text>
</comment>
<dbReference type="Proteomes" id="UP001057402">
    <property type="component" value="Chromosome 11"/>
</dbReference>
<name>A0ACB9LMV0_9MYRT</name>
<accession>A0ACB9LMV0</accession>
<keyword evidence="2" id="KW-1185">Reference proteome</keyword>
<reference evidence="2" key="1">
    <citation type="journal article" date="2023" name="Front. Plant Sci.">
        <title>Chromosomal-level genome assembly of Melastoma candidum provides insights into trichome evolution.</title>
        <authorList>
            <person name="Zhong Y."/>
            <person name="Wu W."/>
            <person name="Sun C."/>
            <person name="Zou P."/>
            <person name="Liu Y."/>
            <person name="Dai S."/>
            <person name="Zhou R."/>
        </authorList>
    </citation>
    <scope>NUCLEOTIDE SEQUENCE [LARGE SCALE GENOMIC DNA]</scope>
</reference>
<evidence type="ECO:0000313" key="1">
    <source>
        <dbReference type="EMBL" id="KAI4312487.1"/>
    </source>
</evidence>
<organism evidence="1 2">
    <name type="scientific">Melastoma candidum</name>
    <dbReference type="NCBI Taxonomy" id="119954"/>
    <lineage>
        <taxon>Eukaryota</taxon>
        <taxon>Viridiplantae</taxon>
        <taxon>Streptophyta</taxon>
        <taxon>Embryophyta</taxon>
        <taxon>Tracheophyta</taxon>
        <taxon>Spermatophyta</taxon>
        <taxon>Magnoliopsida</taxon>
        <taxon>eudicotyledons</taxon>
        <taxon>Gunneridae</taxon>
        <taxon>Pentapetalae</taxon>
        <taxon>rosids</taxon>
        <taxon>malvids</taxon>
        <taxon>Myrtales</taxon>
        <taxon>Melastomataceae</taxon>
        <taxon>Melastomatoideae</taxon>
        <taxon>Melastomateae</taxon>
        <taxon>Melastoma</taxon>
    </lineage>
</organism>
<dbReference type="EMBL" id="CM042890">
    <property type="protein sequence ID" value="KAI4312487.1"/>
    <property type="molecule type" value="Genomic_DNA"/>
</dbReference>
<protein>
    <submittedName>
        <fullName evidence="1">Uncharacterized protein</fullName>
    </submittedName>
</protein>